<dbReference type="InterPro" id="IPR036962">
    <property type="entry name" value="Glyco_hydro_3_N_sf"/>
</dbReference>
<dbReference type="GO" id="GO:0009254">
    <property type="term" value="P:peptidoglycan turnover"/>
    <property type="evidence" value="ECO:0007669"/>
    <property type="project" value="TreeGrafter"/>
</dbReference>
<organism evidence="9 10">
    <name type="scientific">Anaerocolumna chitinilytica</name>
    <dbReference type="NCBI Taxonomy" id="1727145"/>
    <lineage>
        <taxon>Bacteria</taxon>
        <taxon>Bacillati</taxon>
        <taxon>Bacillota</taxon>
        <taxon>Clostridia</taxon>
        <taxon>Lachnospirales</taxon>
        <taxon>Lachnospiraceae</taxon>
        <taxon>Anaerocolumna</taxon>
    </lineage>
</organism>
<evidence type="ECO:0000259" key="8">
    <source>
        <dbReference type="Pfam" id="PF00933"/>
    </source>
</evidence>
<dbReference type="Proteomes" id="UP000515703">
    <property type="component" value="Chromosome"/>
</dbReference>
<reference evidence="9 10" key="2">
    <citation type="submission" date="2020-08" db="EMBL/GenBank/DDBJ databases">
        <authorList>
            <person name="Ueki A."/>
            <person name="Tonouchi A."/>
        </authorList>
    </citation>
    <scope>NUCLEOTIDE SEQUENCE [LARGE SCALE GENOMIC DNA]</scope>
    <source>
        <strain evidence="9 10">CTTW</strain>
    </source>
</reference>
<keyword evidence="4" id="KW-0378">Hydrolase</keyword>
<dbReference type="GO" id="GO:0005975">
    <property type="term" value="P:carbohydrate metabolic process"/>
    <property type="evidence" value="ECO:0007669"/>
    <property type="project" value="InterPro"/>
</dbReference>
<evidence type="ECO:0000256" key="2">
    <source>
        <dbReference type="ARBA" id="ARBA00005336"/>
    </source>
</evidence>
<feature type="domain" description="Glycoside hydrolase family 3 N-terminal" evidence="8">
    <location>
        <begin position="136"/>
        <end position="446"/>
    </location>
</feature>
<feature type="compositionally biased region" description="Low complexity" evidence="6">
    <location>
        <begin position="91"/>
        <end position="113"/>
    </location>
</feature>
<dbReference type="GO" id="GO:0004563">
    <property type="term" value="F:beta-N-acetylhexosaminidase activity"/>
    <property type="evidence" value="ECO:0007669"/>
    <property type="project" value="UniProtKB-EC"/>
</dbReference>
<dbReference type="InterPro" id="IPR001764">
    <property type="entry name" value="Glyco_hydro_3_N"/>
</dbReference>
<feature type="signal peptide" evidence="7">
    <location>
        <begin position="1"/>
        <end position="25"/>
    </location>
</feature>
<evidence type="ECO:0000313" key="9">
    <source>
        <dbReference type="EMBL" id="BCJ98858.1"/>
    </source>
</evidence>
<evidence type="ECO:0000256" key="1">
    <source>
        <dbReference type="ARBA" id="ARBA00001231"/>
    </source>
</evidence>
<name>A0A7I8DK62_9FIRM</name>
<dbReference type="PANTHER" id="PTHR30480:SF13">
    <property type="entry name" value="BETA-HEXOSAMINIDASE"/>
    <property type="match status" value="1"/>
</dbReference>
<sequence length="458" mass="48717">MKSHKSIFVCLLLVLTLLTSGCSRIIPSTPGGTAATDTVTPTPDTGTGDITDTPEGTGTPATNVPIPSINPDDNAVSGPTDGADDGITSPVSGNGTVSGTPTVTPTDSSSSNGSDGGTKNDDSYEARATELVSHMTLAEKVGQMFFVRLRKDTGVKDITDYQLGGYILFGDDFKDETPTSIKKLLNSYQKASPIPMLIGVDEEGGTVNRVSKYPAFRSTPFESPMDLYKKGGFEAIQNDTKEKANLLLGLGINVNLAPVSDVSTNASDFIYKRSFGKDAKATSNFVTTVILEMKKDHIGSVLKHFPGYGSNVDTHTGSATDNRKLEQFEKNDFLPFEAGIKAGADSILVSHNVVTSMDKNRPASLSPAVHDIIRDDLGFEGVIMTDDLSMDAIKNYATEDAAAVLAIQAGNDLLIATDFDKQIPAVIAAVKKGTIKEERIDASAIRDIVWKLRLGILQ</sequence>
<keyword evidence="7" id="KW-0732">Signal</keyword>
<dbReference type="PROSITE" id="PS00775">
    <property type="entry name" value="GLYCOSYL_HYDROL_F3"/>
    <property type="match status" value="1"/>
</dbReference>
<dbReference type="RefSeq" id="WP_225903825.1">
    <property type="nucleotide sequence ID" value="NZ_AP023368.1"/>
</dbReference>
<dbReference type="Pfam" id="PF00933">
    <property type="entry name" value="Glyco_hydro_3"/>
    <property type="match status" value="1"/>
</dbReference>
<comment type="catalytic activity">
    <reaction evidence="1">
        <text>Hydrolysis of terminal non-reducing N-acetyl-D-hexosamine residues in N-acetyl-beta-D-hexosaminides.</text>
        <dbReference type="EC" id="3.2.1.52"/>
    </reaction>
</comment>
<evidence type="ECO:0000256" key="3">
    <source>
        <dbReference type="ARBA" id="ARBA00012663"/>
    </source>
</evidence>
<dbReference type="PANTHER" id="PTHR30480">
    <property type="entry name" value="BETA-HEXOSAMINIDASE-RELATED"/>
    <property type="match status" value="1"/>
</dbReference>
<dbReference type="PROSITE" id="PS51257">
    <property type="entry name" value="PROKAR_LIPOPROTEIN"/>
    <property type="match status" value="1"/>
</dbReference>
<dbReference type="EMBL" id="AP023368">
    <property type="protein sequence ID" value="BCJ98858.1"/>
    <property type="molecule type" value="Genomic_DNA"/>
</dbReference>
<feature type="compositionally biased region" description="Low complexity" evidence="6">
    <location>
        <begin position="29"/>
        <end position="60"/>
    </location>
</feature>
<dbReference type="Gene3D" id="3.20.20.300">
    <property type="entry name" value="Glycoside hydrolase, family 3, N-terminal domain"/>
    <property type="match status" value="1"/>
</dbReference>
<protein>
    <recommendedName>
        <fullName evidence="3">beta-N-acetylhexosaminidase</fullName>
        <ecNumber evidence="3">3.2.1.52</ecNumber>
    </recommendedName>
</protein>
<dbReference type="SUPFAM" id="SSF51445">
    <property type="entry name" value="(Trans)glycosidases"/>
    <property type="match status" value="1"/>
</dbReference>
<dbReference type="EC" id="3.2.1.52" evidence="3"/>
<dbReference type="InterPro" id="IPR050226">
    <property type="entry name" value="NagZ_Beta-hexosaminidase"/>
</dbReference>
<reference evidence="9 10" key="1">
    <citation type="submission" date="2020-08" db="EMBL/GenBank/DDBJ databases">
        <title>Draft genome sequencing of an Anaerocolumna strain isolated from anoxic soil subjected to BSD treatment.</title>
        <authorList>
            <person name="Uek A."/>
            <person name="Tonouchi A."/>
        </authorList>
    </citation>
    <scope>NUCLEOTIDE SEQUENCE [LARGE SCALE GENOMIC DNA]</scope>
    <source>
        <strain evidence="9 10">CTTW</strain>
    </source>
</reference>
<comment type="similarity">
    <text evidence="2">Belongs to the glycosyl hydrolase 3 family.</text>
</comment>
<gene>
    <name evidence="9" type="ORF">bsdcttw_18990</name>
</gene>
<evidence type="ECO:0000256" key="6">
    <source>
        <dbReference type="SAM" id="MobiDB-lite"/>
    </source>
</evidence>
<dbReference type="InterPro" id="IPR017853">
    <property type="entry name" value="GH"/>
</dbReference>
<dbReference type="InterPro" id="IPR019800">
    <property type="entry name" value="Glyco_hydro_3_AS"/>
</dbReference>
<keyword evidence="5" id="KW-0326">Glycosidase</keyword>
<dbReference type="KEGG" id="acht:bsdcttw_18990"/>
<proteinExistence type="inferred from homology"/>
<evidence type="ECO:0000256" key="4">
    <source>
        <dbReference type="ARBA" id="ARBA00022801"/>
    </source>
</evidence>
<dbReference type="AlphaFoldDB" id="A0A7I8DK62"/>
<keyword evidence="10" id="KW-1185">Reference proteome</keyword>
<feature type="region of interest" description="Disordered" evidence="6">
    <location>
        <begin position="26"/>
        <end position="122"/>
    </location>
</feature>
<accession>A0A7I8DK62</accession>
<feature type="chain" id="PRO_5039082574" description="beta-N-acetylhexosaminidase" evidence="7">
    <location>
        <begin position="26"/>
        <end position="458"/>
    </location>
</feature>
<evidence type="ECO:0000256" key="5">
    <source>
        <dbReference type="ARBA" id="ARBA00023295"/>
    </source>
</evidence>
<evidence type="ECO:0000256" key="7">
    <source>
        <dbReference type="SAM" id="SignalP"/>
    </source>
</evidence>
<evidence type="ECO:0000313" key="10">
    <source>
        <dbReference type="Proteomes" id="UP000515703"/>
    </source>
</evidence>